<dbReference type="OrthoDB" id="5376804at2759"/>
<dbReference type="EMBL" id="WUBL01000015">
    <property type="protein sequence ID" value="KAF2971253.1"/>
    <property type="molecule type" value="Genomic_DNA"/>
</dbReference>
<feature type="transmembrane region" description="Helical" evidence="1">
    <location>
        <begin position="240"/>
        <end position="261"/>
    </location>
</feature>
<evidence type="ECO:0000313" key="2">
    <source>
        <dbReference type="EMBL" id="KAF2971253.1"/>
    </source>
</evidence>
<dbReference type="AlphaFoldDB" id="A0A7C8MXZ9"/>
<evidence type="ECO:0000313" key="3">
    <source>
        <dbReference type="Proteomes" id="UP000481858"/>
    </source>
</evidence>
<keyword evidence="1" id="KW-1133">Transmembrane helix</keyword>
<keyword evidence="3" id="KW-1185">Reference proteome</keyword>
<comment type="caution">
    <text evidence="2">The sequence shown here is derived from an EMBL/GenBank/DDBJ whole genome shotgun (WGS) entry which is preliminary data.</text>
</comment>
<dbReference type="PANTHER" id="PTHR35394">
    <property type="entry name" value="DUF3176 DOMAIN-CONTAINING PROTEIN"/>
    <property type="match status" value="1"/>
</dbReference>
<name>A0A7C8MXZ9_9PEZI</name>
<protein>
    <submittedName>
        <fullName evidence="2">Uncharacterized protein</fullName>
    </submittedName>
</protein>
<evidence type="ECO:0000256" key="1">
    <source>
        <dbReference type="SAM" id="Phobius"/>
    </source>
</evidence>
<dbReference type="PANTHER" id="PTHR35394:SF5">
    <property type="entry name" value="DUF3176 DOMAIN-CONTAINING PROTEIN"/>
    <property type="match status" value="1"/>
</dbReference>
<keyword evidence="1" id="KW-0472">Membrane</keyword>
<accession>A0A7C8MXZ9</accession>
<keyword evidence="1" id="KW-0812">Transmembrane</keyword>
<dbReference type="InParanoid" id="A0A7C8MXZ9"/>
<organism evidence="2 3">
    <name type="scientific">Xylaria multiplex</name>
    <dbReference type="NCBI Taxonomy" id="323545"/>
    <lineage>
        <taxon>Eukaryota</taxon>
        <taxon>Fungi</taxon>
        <taxon>Dikarya</taxon>
        <taxon>Ascomycota</taxon>
        <taxon>Pezizomycotina</taxon>
        <taxon>Sordariomycetes</taxon>
        <taxon>Xylariomycetidae</taxon>
        <taxon>Xylariales</taxon>
        <taxon>Xylariaceae</taxon>
        <taxon>Xylaria</taxon>
    </lineage>
</organism>
<dbReference type="Proteomes" id="UP000481858">
    <property type="component" value="Unassembled WGS sequence"/>
</dbReference>
<gene>
    <name evidence="2" type="ORF">GQX73_g2339</name>
</gene>
<proteinExistence type="predicted"/>
<reference evidence="2 3" key="1">
    <citation type="submission" date="2019-12" db="EMBL/GenBank/DDBJ databases">
        <title>Draft genome sequence of the ascomycete Xylaria multiplex DSM 110363.</title>
        <authorList>
            <person name="Buettner E."/>
            <person name="Kellner H."/>
        </authorList>
    </citation>
    <scope>NUCLEOTIDE SEQUENCE [LARGE SCALE GENOMIC DNA]</scope>
    <source>
        <strain evidence="2 3">DSM 110363</strain>
    </source>
</reference>
<sequence length="330" mass="36330">MTTFGTGNASQTLRMKQLNTLIWSMSIIRAANSTHSSVIWPDVPIHATECALFYCINKYHNVVQNGDLIQEITPVESLRSPLSWQPENDIGVAISDPTRASSIEFDDYYSYYTRSDLHLVSSETGHAFNISQNAVNGISSYFQQNFATDTTNFPLNDSDSDIDDAGQLNGAYFTLGSELSIPGVLQVFFNSENLSSTFAGLATSMSNTLRDFADDIESDGIGKMQTGKTQVVAVLYTIQWPWITIHGVVIAAGWVFLVTTIRINQRYGQGREAFKSNALAVLSRGSIVYHTIGKTQSMSQMERIARNTEVCLFPKTPTGSQLEPGEFGPS</sequence>